<name>A0A024XET8_PLAFC</name>
<feature type="region of interest" description="Disordered" evidence="2">
    <location>
        <begin position="522"/>
        <end position="632"/>
    </location>
</feature>
<feature type="compositionally biased region" description="Low complexity" evidence="2">
    <location>
        <begin position="615"/>
        <end position="629"/>
    </location>
</feature>
<evidence type="ECO:0000313" key="3">
    <source>
        <dbReference type="EMBL" id="ETW63974.1"/>
    </source>
</evidence>
<reference evidence="3 4" key="2">
    <citation type="submission" date="2013-02" db="EMBL/GenBank/DDBJ databases">
        <title>The Genome Sequence of Plasmodium falciparum CAMP/Malaysia.</title>
        <authorList>
            <consortium name="The Broad Institute Genome Sequencing Platform"/>
            <consortium name="The Broad Institute Genome Sequencing Center for Infectious Disease"/>
            <person name="Neafsey D."/>
            <person name="Cheeseman I."/>
            <person name="Volkman S."/>
            <person name="Adams J."/>
            <person name="Walker B."/>
            <person name="Young S.K."/>
            <person name="Zeng Q."/>
            <person name="Gargeya S."/>
            <person name="Fitzgerald M."/>
            <person name="Haas B."/>
            <person name="Abouelleil A."/>
            <person name="Alvarado L."/>
            <person name="Arachchi H.M."/>
            <person name="Berlin A.M."/>
            <person name="Chapman S.B."/>
            <person name="Dewar J."/>
            <person name="Goldberg J."/>
            <person name="Griggs A."/>
            <person name="Gujja S."/>
            <person name="Hansen M."/>
            <person name="Howarth C."/>
            <person name="Imamovic A."/>
            <person name="Larimer J."/>
            <person name="McCowan C."/>
            <person name="Murphy C."/>
            <person name="Neiman D."/>
            <person name="Pearson M."/>
            <person name="Priest M."/>
            <person name="Roberts A."/>
            <person name="Saif S."/>
            <person name="Shea T."/>
            <person name="Sisk P."/>
            <person name="Sykes S."/>
            <person name="Wortman J."/>
            <person name="Nusbaum C."/>
            <person name="Birren B."/>
        </authorList>
    </citation>
    <scope>NUCLEOTIDE SEQUENCE [LARGE SCALE GENOMIC DNA]</scope>
    <source>
        <strain evidence="3 4">CAMP/Malaysia</strain>
    </source>
</reference>
<protein>
    <submittedName>
        <fullName evidence="3">Uncharacterized protein</fullName>
    </submittedName>
</protein>
<gene>
    <name evidence="3" type="ORF">PFMC_00209</name>
</gene>
<dbReference type="Proteomes" id="UP000030694">
    <property type="component" value="Unassembled WGS sequence"/>
</dbReference>
<feature type="coiled-coil region" evidence="1">
    <location>
        <begin position="1080"/>
        <end position="1110"/>
    </location>
</feature>
<reference evidence="3 4" key="1">
    <citation type="submission" date="2013-02" db="EMBL/GenBank/DDBJ databases">
        <title>The Genome Annotation of Plasmodium falciparum CAMP/Malaysia.</title>
        <authorList>
            <consortium name="The Broad Institute Genome Sequencing Platform"/>
            <consortium name="The Broad Institute Genome Sequencing Center for Infectious Disease"/>
            <person name="Neafsey D."/>
            <person name="Hoffman S."/>
            <person name="Volkman S."/>
            <person name="Rosenthal P."/>
            <person name="Walker B."/>
            <person name="Young S.K."/>
            <person name="Zeng Q."/>
            <person name="Gargeya S."/>
            <person name="Fitzgerald M."/>
            <person name="Haas B."/>
            <person name="Abouelleil A."/>
            <person name="Allen A.W."/>
            <person name="Alvarado L."/>
            <person name="Arachchi H.M."/>
            <person name="Berlin A.M."/>
            <person name="Chapman S.B."/>
            <person name="Gainer-Dewar J."/>
            <person name="Goldberg J."/>
            <person name="Griggs A."/>
            <person name="Gujja S."/>
            <person name="Hansen M."/>
            <person name="Howarth C."/>
            <person name="Imamovic A."/>
            <person name="Ireland A."/>
            <person name="Larimer J."/>
            <person name="McCowan C."/>
            <person name="Murphy C."/>
            <person name="Pearson M."/>
            <person name="Poon T.W."/>
            <person name="Priest M."/>
            <person name="Roberts A."/>
            <person name="Saif S."/>
            <person name="Shea T."/>
            <person name="Sisk P."/>
            <person name="Sykes S."/>
            <person name="Wortman J."/>
            <person name="Nusbaum C."/>
            <person name="Birren B."/>
        </authorList>
    </citation>
    <scope>NUCLEOTIDE SEQUENCE [LARGE SCALE GENOMIC DNA]</scope>
    <source>
        <strain evidence="3 4">CAMP/Malaysia</strain>
    </source>
</reference>
<keyword evidence="1" id="KW-0175">Coiled coil</keyword>
<dbReference type="EMBL" id="KI927459">
    <property type="protein sequence ID" value="ETW63974.1"/>
    <property type="molecule type" value="Genomic_DNA"/>
</dbReference>
<evidence type="ECO:0000256" key="2">
    <source>
        <dbReference type="SAM" id="MobiDB-lite"/>
    </source>
</evidence>
<evidence type="ECO:0000256" key="1">
    <source>
        <dbReference type="SAM" id="Coils"/>
    </source>
</evidence>
<evidence type="ECO:0000313" key="4">
    <source>
        <dbReference type="Proteomes" id="UP000030694"/>
    </source>
</evidence>
<dbReference type="OrthoDB" id="371968at2759"/>
<organism evidence="3 4">
    <name type="scientific">Plasmodium falciparum (isolate Camp / Malaysia)</name>
    <dbReference type="NCBI Taxonomy" id="5835"/>
    <lineage>
        <taxon>Eukaryota</taxon>
        <taxon>Sar</taxon>
        <taxon>Alveolata</taxon>
        <taxon>Apicomplexa</taxon>
        <taxon>Aconoidasida</taxon>
        <taxon>Haemosporida</taxon>
        <taxon>Plasmodiidae</taxon>
        <taxon>Plasmodium</taxon>
        <taxon>Plasmodium (Laverania)</taxon>
    </lineage>
</organism>
<accession>A0A024XET8</accession>
<dbReference type="OMA" id="SDNQNCH"/>
<feature type="compositionally biased region" description="Polar residues" evidence="2">
    <location>
        <begin position="524"/>
        <end position="574"/>
    </location>
</feature>
<sequence>MDSDKYKKFYVYNHGFTKQPFYERNLNDKGIHLKELKRLERVDEPRLYNNVDKIQNKKEIIYNNIKSNNIQVRVNQNNNEEKKKEEANYTCVNNKYVTLKNKVHVNKYVNNSNINKIKIVPIIKCSNYKIKNNPISHLKSNYENKFVKLSNFSNIKNGCSHKDNVINETMDQHKSEQLNNDNIKKLLYDYCIFREDTIKTKTNISYNKMNSFKDNEENINYMDNNNIKSNSSSYCSYSNKINQNNVNHTHLKTEFLNEKNSHTQNEQSIPLLDGLQNNHNSATKFHNNIYDNNNSLVNYKSDKGIDLHNKMMKIETDKNGIITLEKKKHDEKYYNNIFLNPLNDNSNNVVITTCDNKESYRNSTSDMINKIFEKMMNEKKNILKMKNFNDVIKKKITMAKEKILNSNSTINMKKVSFYNSKDEDLFNEKENSYKYGVKRENQEDINVIKNNMKRNNINIDNNDNINIIKNDSVSKNIHINNKKKRDDDFPFNNSAGLLLDFDLCKRKVLEILKNVQSSKKKNKILTNHNHSSDNQNCHSSDNQNCHSSDNQNCHSSDNQNCHSSDNQNCDSNACNKKDEEKKRKKKKIKKKNKRKNKSNNKSKNKRETKSKKISNNNNNDNMNNQCDNMGDQRINNENMDKQNVNIQNEGNGFNNNKNNNDLLNVYISPNMINHSLSSTCEKKNKEDNKMNDNKFLNSSSKMKIPEISTNNSNEKIVNVSNDEMLVYHNLTVLNVKEQGGVTEESSCIKRTYFVDQFYDSYNMRNEKITDDNMQVEDIYNVKENIKRTLKGDGHDDVKTNMLSEDNSYASGLWGNEINFISNNENCLNSYDISCDEKYIPNEEEQDEELCSNNILVKDIEEKKMCGKLFFEEICVFRINEKNEHGHENLRKNNHNDDTHKMYSSYENIQNINKQSTNPFCKKDEMEKSQGTNLFYDNYINSVDITKLELNKNCYQHINYEVQNLIKKENSYAAEMNVGLVFRKYIPILINLSCNYLLIKKNEKNVITCISYTNIIDVKIVKKSKKNKERFLFKIVYVFKKKEQKTEKNVTLLFRANLMEIFEKIKGRVDYCIIPNEDDKNIQLQDKKKKKGKKKKELQEEKMKKKKKTQEYVDIETVYEYVIEKYKRVHVLYLGRLLQIVEKLFKKYILKYSFHKLRIFYEYKIEMEKLKKNYIHCIYDISDKLEFLIKKKMQHYFNHIIINSYESSFINYQIKTNDMLYNLLLKEKSAYQNHLGKNYILILYKVLLSMYKKKMAIYFRSFVYNNIKVSKKKNAFAYTLTRVNSILVLYERRIKSFIFSKLKFNYDNVSYFCFTMYKIYLRRILFGYLRIRDNRINIKNVIEKNVYRLVKLISKISDNHKYNAFLKLQKYVYEQNEKKNKMICDNLIYANNELCNNLDKIAIEKGINQIDCLIKFKRKECLMKYFYTLKGPQINTERFYYCIRYCSIFSFVLNKIIQKKVQHIFFQFVLKTLQRNNKNRLTHAIKLLQVLVQKKEKKSVIDVLQLYDKYPYIFQYKDLTKIEVFVICVQNFVTLYNRKLLLNFLLKLHYLKYQEQFMKTYNGIGSIYKFVHVLDKKLMNTIRESFRVILQNDKFLREKMNMKMEQMDMKMEKIDVNMDQMDVKMEQMDVKMEQMDVKMKRMNKKKSKQIHVNYNNKAYSSSSPSPMLRYNKYKDMSSNSASLIKKYPFLIYNSEISPDCTTMADDKLSLPSNESVTHIFSYAYEDMDKIKKKIYDFNNKMSNVDL</sequence>
<proteinExistence type="predicted"/>
<feature type="compositionally biased region" description="Basic residues" evidence="2">
    <location>
        <begin position="582"/>
        <end position="612"/>
    </location>
</feature>